<dbReference type="KEGG" id="prr:AT705_19875"/>
<dbReference type="InterPro" id="IPR012349">
    <property type="entry name" value="Split_barrel_FMN-bd"/>
</dbReference>
<evidence type="ECO:0000313" key="7">
    <source>
        <dbReference type="Proteomes" id="UP000069015"/>
    </source>
</evidence>
<dbReference type="Pfam" id="PF01613">
    <property type="entry name" value="Flavin_Reduct"/>
    <property type="match status" value="1"/>
</dbReference>
<keyword evidence="3" id="KW-0288">FMN</keyword>
<evidence type="ECO:0000256" key="1">
    <source>
        <dbReference type="ARBA" id="ARBA00001917"/>
    </source>
</evidence>
<evidence type="ECO:0000256" key="2">
    <source>
        <dbReference type="ARBA" id="ARBA00022630"/>
    </source>
</evidence>
<dbReference type="Gene3D" id="2.30.110.10">
    <property type="entry name" value="Electron Transport, Fmn-binding Protein, Chain A"/>
    <property type="match status" value="1"/>
</dbReference>
<dbReference type="PANTHER" id="PTHR33798">
    <property type="entry name" value="FLAVOPROTEIN OXYGENASE"/>
    <property type="match status" value="1"/>
</dbReference>
<evidence type="ECO:0000256" key="3">
    <source>
        <dbReference type="ARBA" id="ARBA00022643"/>
    </source>
</evidence>
<evidence type="ECO:0000313" key="6">
    <source>
        <dbReference type="EMBL" id="ALU45222.1"/>
    </source>
</evidence>
<dbReference type="Proteomes" id="UP000069015">
    <property type="component" value="Chromosome 2"/>
</dbReference>
<dbReference type="EMBL" id="CP013612">
    <property type="protein sequence ID" value="ALU45222.1"/>
    <property type="molecule type" value="Genomic_DNA"/>
</dbReference>
<reference evidence="6 7" key="1">
    <citation type="submission" date="2015-12" db="EMBL/GenBank/DDBJ databases">
        <title>Complete genome sequence of Pseudoalteromonas rubra SCSIO 6842, harboring a conjugative plasmid.</title>
        <authorList>
            <person name="Li B."/>
            <person name="Wang X."/>
        </authorList>
    </citation>
    <scope>NUCLEOTIDE SEQUENCE [LARGE SCALE GENOMIC DNA]</scope>
    <source>
        <strain evidence="6 7">SCSIO 6842</strain>
    </source>
</reference>
<dbReference type="GO" id="GO:0010181">
    <property type="term" value="F:FMN binding"/>
    <property type="evidence" value="ECO:0007669"/>
    <property type="project" value="InterPro"/>
</dbReference>
<dbReference type="InterPro" id="IPR002563">
    <property type="entry name" value="Flavin_Rdtase-like_dom"/>
</dbReference>
<comment type="cofactor">
    <cofactor evidence="1">
        <name>FMN</name>
        <dbReference type="ChEBI" id="CHEBI:58210"/>
    </cofactor>
</comment>
<dbReference type="RefSeq" id="WP_058798120.1">
    <property type="nucleotide sequence ID" value="NZ_CP013612.1"/>
</dbReference>
<protein>
    <submittedName>
        <fullName evidence="6">Protein/domain typically associated with flavoprotein oxygenase, DIM6/NTAB family protein</fullName>
    </submittedName>
</protein>
<comment type="similarity">
    <text evidence="4">Belongs to the flavoredoxin family.</text>
</comment>
<evidence type="ECO:0000256" key="4">
    <source>
        <dbReference type="ARBA" id="ARBA00038054"/>
    </source>
</evidence>
<sequence length="204" mass="22659">MELNFADFSPTQIYHLMTQTVIPRPIAWVLTESDEHNYNLAPFSYFSAVSSAPPLLMFSAGKKPTGEIKDTVKNIKSTRRCVIHIACEHDAELVTQTAATLPHGESEVTANDIKLAEFTGFDMPRIAHCDIAYGCELYEFQEIGDTPQNLVFVKIISLYLSDKVTELDHKQRIKVLADKAAPLARLGSGEYSGITAPFAKVRPK</sequence>
<dbReference type="SUPFAM" id="SSF50475">
    <property type="entry name" value="FMN-binding split barrel"/>
    <property type="match status" value="1"/>
</dbReference>
<dbReference type="SMART" id="SM00903">
    <property type="entry name" value="Flavin_Reduct"/>
    <property type="match status" value="1"/>
</dbReference>
<gene>
    <name evidence="6" type="ORF">AT705_19875</name>
</gene>
<evidence type="ECO:0000259" key="5">
    <source>
        <dbReference type="SMART" id="SM00903"/>
    </source>
</evidence>
<organism evidence="6 7">
    <name type="scientific">Pseudoalteromonas rubra</name>
    <dbReference type="NCBI Taxonomy" id="43658"/>
    <lineage>
        <taxon>Bacteria</taxon>
        <taxon>Pseudomonadati</taxon>
        <taxon>Pseudomonadota</taxon>
        <taxon>Gammaproteobacteria</taxon>
        <taxon>Alteromonadales</taxon>
        <taxon>Pseudoalteromonadaceae</taxon>
        <taxon>Pseudoalteromonas</taxon>
    </lineage>
</organism>
<dbReference type="PANTHER" id="PTHR33798:SF5">
    <property type="entry name" value="FLAVIN REDUCTASE LIKE DOMAIN-CONTAINING PROTEIN"/>
    <property type="match status" value="1"/>
</dbReference>
<name>A0A0U3I5D8_9GAMM</name>
<dbReference type="AlphaFoldDB" id="A0A0U3I5D8"/>
<feature type="domain" description="Flavin reductase like" evidence="5">
    <location>
        <begin position="19"/>
        <end position="176"/>
    </location>
</feature>
<keyword evidence="2" id="KW-0285">Flavoprotein</keyword>
<proteinExistence type="inferred from homology"/>
<dbReference type="GO" id="GO:0016646">
    <property type="term" value="F:oxidoreductase activity, acting on the CH-NH group of donors, NAD or NADP as acceptor"/>
    <property type="evidence" value="ECO:0007669"/>
    <property type="project" value="UniProtKB-ARBA"/>
</dbReference>
<accession>A0A0U3I5D8</accession>